<reference evidence="1" key="1">
    <citation type="journal article" date="2014" name="Front. Microbiol.">
        <title>High frequency of phylogenetically diverse reductive dehalogenase-homologous genes in deep subseafloor sedimentary metagenomes.</title>
        <authorList>
            <person name="Kawai M."/>
            <person name="Futagami T."/>
            <person name="Toyoda A."/>
            <person name="Takaki Y."/>
            <person name="Nishi S."/>
            <person name="Hori S."/>
            <person name="Arai W."/>
            <person name="Tsubouchi T."/>
            <person name="Morono Y."/>
            <person name="Uchiyama I."/>
            <person name="Ito T."/>
            <person name="Fujiyama A."/>
            <person name="Inagaki F."/>
            <person name="Takami H."/>
        </authorList>
    </citation>
    <scope>NUCLEOTIDE SEQUENCE</scope>
    <source>
        <strain evidence="1">Expedition CK06-06</strain>
    </source>
</reference>
<feature type="non-terminal residue" evidence="1">
    <location>
        <position position="75"/>
    </location>
</feature>
<evidence type="ECO:0000313" key="1">
    <source>
        <dbReference type="EMBL" id="GAH87214.1"/>
    </source>
</evidence>
<sequence length="75" mass="8284">MATGWFAFDGRTCYDAWQNDSARGNIGNMGYDEYEGKYCRWAGPQPEPEEDPFSLDDIFSAIGGVFDGAIGDMLS</sequence>
<dbReference type="EMBL" id="BARU01038683">
    <property type="protein sequence ID" value="GAH87214.1"/>
    <property type="molecule type" value="Genomic_DNA"/>
</dbReference>
<accession>X1KAE9</accession>
<organism evidence="1">
    <name type="scientific">marine sediment metagenome</name>
    <dbReference type="NCBI Taxonomy" id="412755"/>
    <lineage>
        <taxon>unclassified sequences</taxon>
        <taxon>metagenomes</taxon>
        <taxon>ecological metagenomes</taxon>
    </lineage>
</organism>
<gene>
    <name evidence="1" type="ORF">S03H2_60074</name>
</gene>
<proteinExistence type="predicted"/>
<protein>
    <submittedName>
        <fullName evidence="1">Uncharacterized protein</fullName>
    </submittedName>
</protein>
<name>X1KAE9_9ZZZZ</name>
<comment type="caution">
    <text evidence="1">The sequence shown here is derived from an EMBL/GenBank/DDBJ whole genome shotgun (WGS) entry which is preliminary data.</text>
</comment>
<dbReference type="AlphaFoldDB" id="X1KAE9"/>